<evidence type="ECO:0000313" key="3">
    <source>
        <dbReference type="Proteomes" id="UP001432322"/>
    </source>
</evidence>
<organism evidence="2 3">
    <name type="scientific">Pristionchus fissidentatus</name>
    <dbReference type="NCBI Taxonomy" id="1538716"/>
    <lineage>
        <taxon>Eukaryota</taxon>
        <taxon>Metazoa</taxon>
        <taxon>Ecdysozoa</taxon>
        <taxon>Nematoda</taxon>
        <taxon>Chromadorea</taxon>
        <taxon>Rhabditida</taxon>
        <taxon>Rhabditina</taxon>
        <taxon>Diplogasteromorpha</taxon>
        <taxon>Diplogasteroidea</taxon>
        <taxon>Neodiplogasteridae</taxon>
        <taxon>Pristionchus</taxon>
    </lineage>
</organism>
<dbReference type="Pfam" id="PF00646">
    <property type="entry name" value="F-box"/>
    <property type="match status" value="1"/>
</dbReference>
<proteinExistence type="predicted"/>
<evidence type="ECO:0000313" key="2">
    <source>
        <dbReference type="EMBL" id="GMT33793.1"/>
    </source>
</evidence>
<dbReference type="AlphaFoldDB" id="A0AAV5WU67"/>
<dbReference type="SUPFAM" id="SSF81383">
    <property type="entry name" value="F-box domain"/>
    <property type="match status" value="1"/>
</dbReference>
<sequence>VTLHSLSTQISSMLSNTDALMSLPKTNLHQILSHLCLKERMRTRECNTTMREAITESDLTVSHVHLLFDRPYSGDLDLIVNGLGNPVKLQANCNDLISLEAFLRTLSQSFYRLRFPLLIIECGDVTVKESLLEKVTAQFDFELVELHFNRRFQQSVIDFALRFNKRIDSLRTWNCTAASLATASLPQLPQLFVLGRQSYEGFTDEQILGIAKQEHKQLSLHGNLLNPKTIRRLMKIVYTSKIIEHLKVRMCSDYFNLFLALTNIREEDNKLVDVNDPNSPFEWGDISQSWEYYLDYRIGYLIVYVRQNSNEHTMTIVNGKMPENCKPSHPLKLNA</sequence>
<dbReference type="InterPro" id="IPR036047">
    <property type="entry name" value="F-box-like_dom_sf"/>
</dbReference>
<gene>
    <name evidence="2" type="ORF">PFISCL1PPCAC_25090</name>
</gene>
<keyword evidence="3" id="KW-1185">Reference proteome</keyword>
<dbReference type="InterPro" id="IPR001810">
    <property type="entry name" value="F-box_dom"/>
</dbReference>
<evidence type="ECO:0000259" key="1">
    <source>
        <dbReference type="Pfam" id="PF00646"/>
    </source>
</evidence>
<reference evidence="2" key="1">
    <citation type="submission" date="2023-10" db="EMBL/GenBank/DDBJ databases">
        <title>Genome assembly of Pristionchus species.</title>
        <authorList>
            <person name="Yoshida K."/>
            <person name="Sommer R.J."/>
        </authorList>
    </citation>
    <scope>NUCLEOTIDE SEQUENCE</scope>
    <source>
        <strain evidence="2">RS5133</strain>
    </source>
</reference>
<protein>
    <recommendedName>
        <fullName evidence="1">F-box domain-containing protein</fullName>
    </recommendedName>
</protein>
<dbReference type="Proteomes" id="UP001432322">
    <property type="component" value="Unassembled WGS sequence"/>
</dbReference>
<accession>A0AAV5WU67</accession>
<dbReference type="EMBL" id="BTSY01000006">
    <property type="protein sequence ID" value="GMT33793.1"/>
    <property type="molecule type" value="Genomic_DNA"/>
</dbReference>
<name>A0AAV5WU67_9BILA</name>
<feature type="non-terminal residue" evidence="2">
    <location>
        <position position="1"/>
    </location>
</feature>
<comment type="caution">
    <text evidence="2">The sequence shown here is derived from an EMBL/GenBank/DDBJ whole genome shotgun (WGS) entry which is preliminary data.</text>
</comment>
<feature type="domain" description="F-box" evidence="1">
    <location>
        <begin position="21"/>
        <end position="59"/>
    </location>
</feature>